<evidence type="ECO:0000313" key="7">
    <source>
        <dbReference type="EMBL" id="OMH40389.1"/>
    </source>
</evidence>
<dbReference type="NCBIfam" id="TIGR01870">
    <property type="entry name" value="cas_TM1810_Csm2"/>
    <property type="match status" value="1"/>
</dbReference>
<evidence type="ECO:0000313" key="8">
    <source>
        <dbReference type="Proteomes" id="UP000187408"/>
    </source>
</evidence>
<evidence type="ECO:0000256" key="5">
    <source>
        <dbReference type="ARBA" id="ARBA00023118"/>
    </source>
</evidence>
<dbReference type="STRING" id="1914305.BLW93_05540"/>
<dbReference type="OrthoDB" id="14583at2"/>
<dbReference type="RefSeq" id="WP_076713109.1">
    <property type="nucleotide sequence ID" value="NZ_MOEN01000018.1"/>
</dbReference>
<reference evidence="7 8" key="1">
    <citation type="submission" date="2016-10" db="EMBL/GenBank/DDBJ databases">
        <title>Genome sequence of a sulfur-reducing bacterium Desulfurobacterium indicum K6013.</title>
        <authorList>
            <person name="Cao J."/>
            <person name="Shao Z."/>
            <person name="Alain K."/>
            <person name="Jebbar M."/>
        </authorList>
    </citation>
    <scope>NUCLEOTIDE SEQUENCE [LARGE SCALE GENOMIC DNA]</scope>
    <source>
        <strain evidence="7 8">K6013</strain>
    </source>
</reference>
<evidence type="ECO:0000256" key="4">
    <source>
        <dbReference type="ARBA" id="ARBA00022884"/>
    </source>
</evidence>
<comment type="similarity">
    <text evidence="2">Belongs to the CRISPR-associated Csm2 family.</text>
</comment>
<dbReference type="Pfam" id="PF03750">
    <property type="entry name" value="Csm2_III-A"/>
    <property type="match status" value="1"/>
</dbReference>
<keyword evidence="8" id="KW-1185">Reference proteome</keyword>
<protein>
    <recommendedName>
        <fullName evidence="3">CRISPR system Cms protein Csm2</fullName>
    </recommendedName>
    <alternativeName>
        <fullName evidence="6">CRISPR type III A-associated protein Csm2</fullName>
    </alternativeName>
</protein>
<comment type="caution">
    <text evidence="7">The sequence shown here is derived from an EMBL/GenBank/DDBJ whole genome shotgun (WGS) entry which is preliminary data.</text>
</comment>
<comment type="function">
    <text evidence="1">This subunit may be involved in monitoring complementarity of crRNA and target RNA.</text>
</comment>
<proteinExistence type="inferred from homology"/>
<organism evidence="7 8">
    <name type="scientific">Desulfurobacterium indicum</name>
    <dbReference type="NCBI Taxonomy" id="1914305"/>
    <lineage>
        <taxon>Bacteria</taxon>
        <taxon>Pseudomonadati</taxon>
        <taxon>Aquificota</taxon>
        <taxon>Aquificia</taxon>
        <taxon>Desulfurobacteriales</taxon>
        <taxon>Desulfurobacteriaceae</taxon>
        <taxon>Desulfurobacterium</taxon>
    </lineage>
</organism>
<evidence type="ECO:0000256" key="3">
    <source>
        <dbReference type="ARBA" id="ARBA00016118"/>
    </source>
</evidence>
<keyword evidence="5" id="KW-0051">Antiviral defense</keyword>
<dbReference type="InterPro" id="IPR010149">
    <property type="entry name" value="CRISPR-assoc_prot_Csm2_III-A"/>
</dbReference>
<evidence type="ECO:0000256" key="1">
    <source>
        <dbReference type="ARBA" id="ARBA00003640"/>
    </source>
</evidence>
<dbReference type="GO" id="GO:0003723">
    <property type="term" value="F:RNA binding"/>
    <property type="evidence" value="ECO:0007669"/>
    <property type="project" value="UniProtKB-KW"/>
</dbReference>
<gene>
    <name evidence="7" type="ORF">BLW93_05540</name>
</gene>
<name>A0A1R1MKU9_9BACT</name>
<evidence type="ECO:0000256" key="6">
    <source>
        <dbReference type="ARBA" id="ARBA00031723"/>
    </source>
</evidence>
<sequence length="141" mass="16450">MATKESLNLYLISKMFKEYVSGDIEKQAEVLKNKAEEIAKLFGSDKTSKHQIRKHFHRLLDIKERMKADDSDNIKKFLPEIAMTSAYATYDRSRNRIGVAFEKFLKEFTNEAVKADKKKFFDLMTLFEAIVGYSNMYVSKN</sequence>
<keyword evidence="4" id="KW-0694">RNA-binding</keyword>
<evidence type="ECO:0000256" key="2">
    <source>
        <dbReference type="ARBA" id="ARBA00006896"/>
    </source>
</evidence>
<dbReference type="EMBL" id="MOEN01000018">
    <property type="protein sequence ID" value="OMH40389.1"/>
    <property type="molecule type" value="Genomic_DNA"/>
</dbReference>
<dbReference type="GO" id="GO:0051607">
    <property type="term" value="P:defense response to virus"/>
    <property type="evidence" value="ECO:0007669"/>
    <property type="project" value="UniProtKB-KW"/>
</dbReference>
<dbReference type="Proteomes" id="UP000187408">
    <property type="component" value="Unassembled WGS sequence"/>
</dbReference>
<dbReference type="AlphaFoldDB" id="A0A1R1MKU9"/>
<accession>A0A1R1MKU9</accession>